<evidence type="ECO:0000313" key="1">
    <source>
        <dbReference type="EnsemblMetazoa" id="CLYHEMP017403.1"/>
    </source>
</evidence>
<organism evidence="1 2">
    <name type="scientific">Clytia hemisphaerica</name>
    <dbReference type="NCBI Taxonomy" id="252671"/>
    <lineage>
        <taxon>Eukaryota</taxon>
        <taxon>Metazoa</taxon>
        <taxon>Cnidaria</taxon>
        <taxon>Hydrozoa</taxon>
        <taxon>Hydroidolina</taxon>
        <taxon>Leptothecata</taxon>
        <taxon>Obeliida</taxon>
        <taxon>Clytiidae</taxon>
        <taxon>Clytia</taxon>
    </lineage>
</organism>
<protein>
    <submittedName>
        <fullName evidence="1">Uncharacterized protein</fullName>
    </submittedName>
</protein>
<dbReference type="EnsemblMetazoa" id="CLYHEMT017403.1">
    <property type="protein sequence ID" value="CLYHEMP017403.1"/>
    <property type="gene ID" value="CLYHEMG017403"/>
</dbReference>
<evidence type="ECO:0000313" key="2">
    <source>
        <dbReference type="Proteomes" id="UP000594262"/>
    </source>
</evidence>
<sequence>MDQDQNNFYEDEDEEVCHLEKREFEEGNFNFIITIDEGDLDGFYIESEMMSKDGTFIGRLNGNYIERRGWQTEFIPYCDSMSQELLEIGRSLCYNSGKLRSECFEDFLTGEEIKEASDDGFLTIQKLEITKKQRGNDFGFIFLKSFFNFFWKQWNICVVCPFYLNNTRENGEEGVEVKDKMVMRLFSRFSFQQLSREDLRTYFFLTPKKLKVLSKGDVEAKTFLPIVPAPSYCELNKIRAEIGSIISFEQCFDTSQNDELKKLYLKAIQCLPQSQRSSLVGGLIPPRMMEQLIVASDVFTDNYKMDVEGIHCAPRCPIDEDELDGTSLGQYIPEEIKARPMYKSYLKGMIEVLEGINFFLNRKELPTFTKVYQYCSWPFNHKFYFEKGGKLAHCFQAIVGPMKSQSWEHGDGTIFEIYELDLEKYQKIDILDNDIKFLQTYVLDYLETH</sequence>
<keyword evidence="2" id="KW-1185">Reference proteome</keyword>
<dbReference type="OrthoDB" id="382863at2759"/>
<name>A0A7M5X3P2_9CNID</name>
<proteinExistence type="predicted"/>
<dbReference type="AlphaFoldDB" id="A0A7M5X3P2"/>
<reference evidence="1" key="1">
    <citation type="submission" date="2021-01" db="UniProtKB">
        <authorList>
            <consortium name="EnsemblMetazoa"/>
        </authorList>
    </citation>
    <scope>IDENTIFICATION</scope>
</reference>
<accession>A0A7M5X3P2</accession>
<dbReference type="Proteomes" id="UP000594262">
    <property type="component" value="Unplaced"/>
</dbReference>